<dbReference type="Proteomes" id="UP000078512">
    <property type="component" value="Unassembled WGS sequence"/>
</dbReference>
<sequence length="521" mass="59273">MTGHNTSKKQHPTKRWQQEFSSIKEWQYFDGLTDPTNITHSKYFEFCSPLSTDKPTLHRRWANVILPIVENSQHQNLKQQYKRLQREWRDRAATESFWAQIEDNELKETQKRNERKHRISLEGNAIDQLDSAFGYFSKKTKKAYAAEFFDSQDPFLVSGIAPVDETQSSETDESYQPSRSPTITPTKQRVPWGVIYNTGEGVLDYPSSWRTPWVLDDVNVAELLWDFRQSVVAVLPNLNAPIESLALNHIYLIRESDNLSSLFSALGSALWSTVLPNVLQQRVKPQVLQDVFDVAFNIGNTSYVDARHWILQWPGDLDVKSLLTSMLGTSALWDSSRDNEAGLLKKRDMTFPPSKRRKSLDPGLRSQRPDFFVCATLPSRQCHLFTVEAKKTAQGLIVQSDLEKLACEMKDAIDDLAMQKIDISSVRVFGMLIVGLQADIYSMALEASGLYVMRSYTTVFAPRSHKDLGGLAMVINVFLNLKADIEESVRLCSRPLLPAVSPQICKSFGTPLKYKVIRGQE</sequence>
<keyword evidence="2" id="KW-1185">Reference proteome</keyword>
<organism evidence="1 2">
    <name type="scientific">Linnemannia elongata AG-77</name>
    <dbReference type="NCBI Taxonomy" id="1314771"/>
    <lineage>
        <taxon>Eukaryota</taxon>
        <taxon>Fungi</taxon>
        <taxon>Fungi incertae sedis</taxon>
        <taxon>Mucoromycota</taxon>
        <taxon>Mortierellomycotina</taxon>
        <taxon>Mortierellomycetes</taxon>
        <taxon>Mortierellales</taxon>
        <taxon>Mortierellaceae</taxon>
        <taxon>Linnemannia</taxon>
    </lineage>
</organism>
<evidence type="ECO:0000313" key="2">
    <source>
        <dbReference type="Proteomes" id="UP000078512"/>
    </source>
</evidence>
<dbReference type="EMBL" id="KV442213">
    <property type="protein sequence ID" value="OAQ22170.1"/>
    <property type="molecule type" value="Genomic_DNA"/>
</dbReference>
<gene>
    <name evidence="1" type="ORF">K457DRAFT_131450</name>
</gene>
<dbReference type="OrthoDB" id="2399314at2759"/>
<accession>A0A197JAN6</accession>
<proteinExistence type="predicted"/>
<evidence type="ECO:0000313" key="1">
    <source>
        <dbReference type="EMBL" id="OAQ22170.1"/>
    </source>
</evidence>
<dbReference type="STRING" id="1314771.A0A197JAN6"/>
<name>A0A197JAN6_9FUNG</name>
<reference evidence="1 2" key="1">
    <citation type="submission" date="2016-05" db="EMBL/GenBank/DDBJ databases">
        <title>Genome sequencing reveals origins of a unique bacterial endosymbiosis in the earliest lineages of terrestrial Fungi.</title>
        <authorList>
            <consortium name="DOE Joint Genome Institute"/>
            <person name="Uehling J."/>
            <person name="Gryganskyi A."/>
            <person name="Hameed K."/>
            <person name="Tschaplinski T."/>
            <person name="Misztal P."/>
            <person name="Wu S."/>
            <person name="Desiro A."/>
            <person name="Vande Pol N."/>
            <person name="Du Z.-Y."/>
            <person name="Zienkiewicz A."/>
            <person name="Zienkiewicz K."/>
            <person name="Morin E."/>
            <person name="Tisserant E."/>
            <person name="Splivallo R."/>
            <person name="Hainaut M."/>
            <person name="Henrissat B."/>
            <person name="Ohm R."/>
            <person name="Kuo A."/>
            <person name="Yan J."/>
            <person name="Lipzen A."/>
            <person name="Nolan M."/>
            <person name="Labutti K."/>
            <person name="Barry K."/>
            <person name="Goldstein A."/>
            <person name="Labbe J."/>
            <person name="Schadt C."/>
            <person name="Tuskan G."/>
            <person name="Grigoriev I."/>
            <person name="Martin F."/>
            <person name="Vilgalys R."/>
            <person name="Bonito G."/>
        </authorList>
    </citation>
    <scope>NUCLEOTIDE SEQUENCE [LARGE SCALE GENOMIC DNA]</scope>
    <source>
        <strain evidence="1 2">AG-77</strain>
    </source>
</reference>
<dbReference type="AlphaFoldDB" id="A0A197JAN6"/>
<protein>
    <submittedName>
        <fullName evidence="1">Uncharacterized protein</fullName>
    </submittedName>
</protein>